<dbReference type="AlphaFoldDB" id="W4KJW5"/>
<organism evidence="1 2">
    <name type="scientific">Heterobasidion irregulare (strain TC 32-1)</name>
    <dbReference type="NCBI Taxonomy" id="747525"/>
    <lineage>
        <taxon>Eukaryota</taxon>
        <taxon>Fungi</taxon>
        <taxon>Dikarya</taxon>
        <taxon>Basidiomycota</taxon>
        <taxon>Agaricomycotina</taxon>
        <taxon>Agaricomycetes</taxon>
        <taxon>Russulales</taxon>
        <taxon>Bondarzewiaceae</taxon>
        <taxon>Heterobasidion</taxon>
        <taxon>Heterobasidion annosum species complex</taxon>
    </lineage>
</organism>
<dbReference type="GeneID" id="20666474"/>
<proteinExistence type="predicted"/>
<evidence type="ECO:0000313" key="1">
    <source>
        <dbReference type="EMBL" id="ETW85326.1"/>
    </source>
</evidence>
<dbReference type="EMBL" id="KI925455">
    <property type="protein sequence ID" value="ETW85326.1"/>
    <property type="molecule type" value="Genomic_DNA"/>
</dbReference>
<dbReference type="Proteomes" id="UP000030671">
    <property type="component" value="Unassembled WGS sequence"/>
</dbReference>
<sequence>MIAIDSAYSMSDSCTAVILSPFGSMTVTFPRPVAMKGDMWHRTHVMDEMSGPAISAARSNVAMNPNLGSSASSATAKFPALWSAPFLCWPGRCMPASHWPSFPPPGQKQSAAMWLHHLIRRCLLLEPTLNAAPVMLLHEVLNDSGRGLWERGENDSNKVIVTKSRIDANELVLECDQGVENIIFSIFGRKHGLSWLPSSASQIGQFDRSSESFGMITVYLIGKYLEVLLHDRSITEGSPTPKASVTTSAVAKSCIVLQQSPSSSNTAPSSLTLEYEPGQQPTFDWDILRALLTPETVILSLVEDIPHNLVMFRSAIERAQGVKHISLTDSILPLFCAAMDTKTDAEQTPADSFVEHLPFPSLESIHLHDFQSSPTSTRDLLTRVLEQRSTSRSPIQEVDLDWSVPQRWFDELRIIVPIVCWRE</sequence>
<reference evidence="1 2" key="1">
    <citation type="journal article" date="2012" name="New Phytol.">
        <title>Insight into trade-off between wood decay and parasitism from the genome of a fungal forest pathogen.</title>
        <authorList>
            <person name="Olson A."/>
            <person name="Aerts A."/>
            <person name="Asiegbu F."/>
            <person name="Belbahri L."/>
            <person name="Bouzid O."/>
            <person name="Broberg A."/>
            <person name="Canback B."/>
            <person name="Coutinho P.M."/>
            <person name="Cullen D."/>
            <person name="Dalman K."/>
            <person name="Deflorio G."/>
            <person name="van Diepen L.T."/>
            <person name="Dunand C."/>
            <person name="Duplessis S."/>
            <person name="Durling M."/>
            <person name="Gonthier P."/>
            <person name="Grimwood J."/>
            <person name="Fossdal C.G."/>
            <person name="Hansson D."/>
            <person name="Henrissat B."/>
            <person name="Hietala A."/>
            <person name="Himmelstrand K."/>
            <person name="Hoffmeister D."/>
            <person name="Hogberg N."/>
            <person name="James T.Y."/>
            <person name="Karlsson M."/>
            <person name="Kohler A."/>
            <person name="Kues U."/>
            <person name="Lee Y.H."/>
            <person name="Lin Y.C."/>
            <person name="Lind M."/>
            <person name="Lindquist E."/>
            <person name="Lombard V."/>
            <person name="Lucas S."/>
            <person name="Lunden K."/>
            <person name="Morin E."/>
            <person name="Murat C."/>
            <person name="Park J."/>
            <person name="Raffaello T."/>
            <person name="Rouze P."/>
            <person name="Salamov A."/>
            <person name="Schmutz J."/>
            <person name="Solheim H."/>
            <person name="Stahlberg J."/>
            <person name="Velez H."/>
            <person name="de Vries R.P."/>
            <person name="Wiebenga A."/>
            <person name="Woodward S."/>
            <person name="Yakovlev I."/>
            <person name="Garbelotto M."/>
            <person name="Martin F."/>
            <person name="Grigoriev I.V."/>
            <person name="Stenlid J."/>
        </authorList>
    </citation>
    <scope>NUCLEOTIDE SEQUENCE [LARGE SCALE GENOMIC DNA]</scope>
    <source>
        <strain evidence="1 2">TC 32-1</strain>
    </source>
</reference>
<dbReference type="HOGENOM" id="CLU_649005_0_0_1"/>
<dbReference type="InParanoid" id="W4KJW5"/>
<keyword evidence="2" id="KW-1185">Reference proteome</keyword>
<accession>W4KJW5</accession>
<protein>
    <submittedName>
        <fullName evidence="1">Uncharacterized protein</fullName>
    </submittedName>
</protein>
<gene>
    <name evidence="1" type="ORF">HETIRDRAFT_115341</name>
</gene>
<dbReference type="RefSeq" id="XP_009542192.1">
    <property type="nucleotide sequence ID" value="XM_009543897.1"/>
</dbReference>
<name>W4KJW5_HETIT</name>
<dbReference type="KEGG" id="hir:HETIRDRAFT_115341"/>
<evidence type="ECO:0000313" key="2">
    <source>
        <dbReference type="Proteomes" id="UP000030671"/>
    </source>
</evidence>